<feature type="compositionally biased region" description="Basic residues" evidence="1">
    <location>
        <begin position="25"/>
        <end position="40"/>
    </location>
</feature>
<sequence>MAGPASSSKIVTTPNGMDDGDNRTRNAKAQRRHREKRKAHLKALEDSVQMLTAQLEDARRQLGQSGFNRLGQPLSPQSKDASQLQAENVYLREENAELRRQVYGYRSSGYGHPPAPSAQDGHKDWAEVKQESSAGFGMPYAGPSSSLPSPRGGESSHSRGGLRTGGSAGGPSDYMGVSNGYDHYNHAYAPVSMSRLADGYGDGEGDGHRGAADSTMPPPPSTAESSSAPSTASSYPPPSVDHFSSISRNSRNRMLPSSSQAPSTSPYVSNASSFPTDPRAHSLTQLSPLVDRYPPARYEPHLYSSQQASNASPSSSEGEVWNPEAGPPPFQGSVYPIGFSHDNQNEEWHSGH</sequence>
<feature type="compositionally biased region" description="Low complexity" evidence="1">
    <location>
        <begin position="222"/>
        <end position="234"/>
    </location>
</feature>
<dbReference type="OrthoDB" id="3257643at2759"/>
<dbReference type="InterPro" id="IPR004827">
    <property type="entry name" value="bZIP"/>
</dbReference>
<evidence type="ECO:0000313" key="3">
    <source>
        <dbReference type="EMBL" id="RSH85133.1"/>
    </source>
</evidence>
<feature type="domain" description="BZIP" evidence="2">
    <location>
        <begin position="23"/>
        <end position="36"/>
    </location>
</feature>
<accession>A0A427Y284</accession>
<feature type="compositionally biased region" description="Low complexity" evidence="1">
    <location>
        <begin position="304"/>
        <end position="316"/>
    </location>
</feature>
<evidence type="ECO:0000313" key="4">
    <source>
        <dbReference type="Proteomes" id="UP000279259"/>
    </source>
</evidence>
<feature type="compositionally biased region" description="Polar residues" evidence="1">
    <location>
        <begin position="1"/>
        <end position="15"/>
    </location>
</feature>
<feature type="compositionally biased region" description="Polar residues" evidence="1">
    <location>
        <begin position="255"/>
        <end position="275"/>
    </location>
</feature>
<organism evidence="3 4">
    <name type="scientific">Saitozyma podzolica</name>
    <dbReference type="NCBI Taxonomy" id="1890683"/>
    <lineage>
        <taxon>Eukaryota</taxon>
        <taxon>Fungi</taxon>
        <taxon>Dikarya</taxon>
        <taxon>Basidiomycota</taxon>
        <taxon>Agaricomycotina</taxon>
        <taxon>Tremellomycetes</taxon>
        <taxon>Tremellales</taxon>
        <taxon>Trimorphomycetaceae</taxon>
        <taxon>Saitozyma</taxon>
    </lineage>
</organism>
<evidence type="ECO:0000256" key="1">
    <source>
        <dbReference type="SAM" id="MobiDB-lite"/>
    </source>
</evidence>
<feature type="compositionally biased region" description="Basic and acidic residues" evidence="1">
    <location>
        <begin position="343"/>
        <end position="352"/>
    </location>
</feature>
<dbReference type="PROSITE" id="PS00036">
    <property type="entry name" value="BZIP_BASIC"/>
    <property type="match status" value="1"/>
</dbReference>
<dbReference type="AlphaFoldDB" id="A0A427Y284"/>
<dbReference type="GO" id="GO:0003700">
    <property type="term" value="F:DNA-binding transcription factor activity"/>
    <property type="evidence" value="ECO:0007669"/>
    <property type="project" value="InterPro"/>
</dbReference>
<feature type="compositionally biased region" description="Basic and acidic residues" evidence="1">
    <location>
        <begin position="120"/>
        <end position="130"/>
    </location>
</feature>
<proteinExistence type="predicted"/>
<dbReference type="CDD" id="cd14688">
    <property type="entry name" value="bZIP_YAP"/>
    <property type="match status" value="1"/>
</dbReference>
<dbReference type="EMBL" id="RSCD01000021">
    <property type="protein sequence ID" value="RSH85133.1"/>
    <property type="molecule type" value="Genomic_DNA"/>
</dbReference>
<dbReference type="Proteomes" id="UP000279259">
    <property type="component" value="Unassembled WGS sequence"/>
</dbReference>
<feature type="compositionally biased region" description="Polar residues" evidence="1">
    <location>
        <begin position="74"/>
        <end position="86"/>
    </location>
</feature>
<gene>
    <name evidence="3" type="ORF">EHS25_004940</name>
</gene>
<reference evidence="3 4" key="1">
    <citation type="submission" date="2018-11" db="EMBL/GenBank/DDBJ databases">
        <title>Genome sequence of Saitozyma podzolica DSM 27192.</title>
        <authorList>
            <person name="Aliyu H."/>
            <person name="Gorte O."/>
            <person name="Ochsenreither K."/>
        </authorList>
    </citation>
    <scope>NUCLEOTIDE SEQUENCE [LARGE SCALE GENOMIC DNA]</scope>
    <source>
        <strain evidence="3 4">DSM 27192</strain>
    </source>
</reference>
<protein>
    <recommendedName>
        <fullName evidence="2">BZIP domain-containing protein</fullName>
    </recommendedName>
</protein>
<feature type="region of interest" description="Disordered" evidence="1">
    <location>
        <begin position="104"/>
        <end position="181"/>
    </location>
</feature>
<dbReference type="SMART" id="SM00338">
    <property type="entry name" value="BRLZ"/>
    <property type="match status" value="1"/>
</dbReference>
<dbReference type="Gene3D" id="1.20.5.170">
    <property type="match status" value="1"/>
</dbReference>
<feature type="compositionally biased region" description="Low complexity" evidence="1">
    <location>
        <begin position="142"/>
        <end position="161"/>
    </location>
</feature>
<feature type="region of interest" description="Disordered" evidence="1">
    <location>
        <begin position="62"/>
        <end position="88"/>
    </location>
</feature>
<evidence type="ECO:0000259" key="2">
    <source>
        <dbReference type="PROSITE" id="PS00036"/>
    </source>
</evidence>
<comment type="caution">
    <text evidence="3">The sequence shown here is derived from an EMBL/GenBank/DDBJ whole genome shotgun (WGS) entry which is preliminary data.</text>
</comment>
<keyword evidence="4" id="KW-1185">Reference proteome</keyword>
<feature type="region of interest" description="Disordered" evidence="1">
    <location>
        <begin position="195"/>
        <end position="352"/>
    </location>
</feature>
<name>A0A427Y284_9TREE</name>
<feature type="region of interest" description="Disordered" evidence="1">
    <location>
        <begin position="1"/>
        <end position="40"/>
    </location>
</feature>